<dbReference type="SUPFAM" id="SSF48371">
    <property type="entry name" value="ARM repeat"/>
    <property type="match status" value="1"/>
</dbReference>
<dbReference type="PANTHER" id="PTHR47144:SF1">
    <property type="entry name" value="ARMADILLO REPEAT-CONTAINING PROTEIN 12"/>
    <property type="match status" value="1"/>
</dbReference>
<dbReference type="GO" id="GO:0005634">
    <property type="term" value="C:nucleus"/>
    <property type="evidence" value="ECO:0007669"/>
    <property type="project" value="TreeGrafter"/>
</dbReference>
<dbReference type="Proteomes" id="UP000314986">
    <property type="component" value="Unassembled WGS sequence"/>
</dbReference>
<evidence type="ECO:0000259" key="1">
    <source>
        <dbReference type="Pfam" id="PF04826"/>
    </source>
</evidence>
<dbReference type="Gene3D" id="1.25.10.10">
    <property type="entry name" value="Leucine-rich Repeat Variant"/>
    <property type="match status" value="1"/>
</dbReference>
<dbReference type="PANTHER" id="PTHR47144">
    <property type="entry name" value="ARMADILLO REPEAT-CONTAINING PROTEIN 12"/>
    <property type="match status" value="1"/>
</dbReference>
<dbReference type="Ensembl" id="ENSCMIT00000029944.1">
    <property type="protein sequence ID" value="ENSCMIP00000029478.1"/>
    <property type="gene ID" value="ENSCMIG00000012755.1"/>
</dbReference>
<reference evidence="3" key="3">
    <citation type="journal article" date="2014" name="Nature">
        <title>Elephant shark genome provides unique insights into gnathostome evolution.</title>
        <authorList>
            <consortium name="International Elephant Shark Genome Sequencing Consortium"/>
            <person name="Venkatesh B."/>
            <person name="Lee A.P."/>
            <person name="Ravi V."/>
            <person name="Maurya A.K."/>
            <person name="Lian M.M."/>
            <person name="Swann J.B."/>
            <person name="Ohta Y."/>
            <person name="Flajnik M.F."/>
            <person name="Sutoh Y."/>
            <person name="Kasahara M."/>
            <person name="Hoon S."/>
            <person name="Gangu V."/>
            <person name="Roy S.W."/>
            <person name="Irimia M."/>
            <person name="Korzh V."/>
            <person name="Kondrychyn I."/>
            <person name="Lim Z.W."/>
            <person name="Tay B.H."/>
            <person name="Tohari S."/>
            <person name="Kong K.W."/>
            <person name="Ho S."/>
            <person name="Lorente-Galdos B."/>
            <person name="Quilez J."/>
            <person name="Marques-Bonet T."/>
            <person name="Raney B.J."/>
            <person name="Ingham P.W."/>
            <person name="Tay A."/>
            <person name="Hillier L.W."/>
            <person name="Minx P."/>
            <person name="Boehm T."/>
            <person name="Wilson R.K."/>
            <person name="Brenner S."/>
            <person name="Warren W.C."/>
        </authorList>
    </citation>
    <scope>NUCLEOTIDE SEQUENCE [LARGE SCALE GENOMIC DNA]</scope>
</reference>
<evidence type="ECO:0000313" key="3">
    <source>
        <dbReference type="Proteomes" id="UP000314986"/>
    </source>
</evidence>
<dbReference type="OMA" id="ANFELTC"/>
<accession>A0A4W3IT38</accession>
<keyword evidence="3" id="KW-1185">Reference proteome</keyword>
<dbReference type="InterPro" id="IPR011989">
    <property type="entry name" value="ARM-like"/>
</dbReference>
<reference evidence="2" key="4">
    <citation type="submission" date="2025-08" db="UniProtKB">
        <authorList>
            <consortium name="Ensembl"/>
        </authorList>
    </citation>
    <scope>IDENTIFICATION</scope>
</reference>
<dbReference type="AlphaFoldDB" id="A0A4W3IT38"/>
<reference evidence="3" key="1">
    <citation type="journal article" date="2006" name="Science">
        <title>Ancient noncoding elements conserved in the human genome.</title>
        <authorList>
            <person name="Venkatesh B."/>
            <person name="Kirkness E.F."/>
            <person name="Loh Y.H."/>
            <person name="Halpern A.L."/>
            <person name="Lee A.P."/>
            <person name="Johnson J."/>
            <person name="Dandona N."/>
            <person name="Viswanathan L.D."/>
            <person name="Tay A."/>
            <person name="Venter J.C."/>
            <person name="Strausberg R.L."/>
            <person name="Brenner S."/>
        </authorList>
    </citation>
    <scope>NUCLEOTIDE SEQUENCE [LARGE SCALE GENOMIC DNA]</scope>
</reference>
<feature type="domain" description="Armadillo repeat-containing" evidence="1">
    <location>
        <begin position="7"/>
        <end position="127"/>
    </location>
</feature>
<proteinExistence type="predicted"/>
<reference evidence="3" key="2">
    <citation type="journal article" date="2007" name="PLoS Biol.">
        <title>Survey sequencing and comparative analysis of the elephant shark (Callorhinchus milii) genome.</title>
        <authorList>
            <person name="Venkatesh B."/>
            <person name="Kirkness E.F."/>
            <person name="Loh Y.H."/>
            <person name="Halpern A.L."/>
            <person name="Lee A.P."/>
            <person name="Johnson J."/>
            <person name="Dandona N."/>
            <person name="Viswanathan L.D."/>
            <person name="Tay A."/>
            <person name="Venter J.C."/>
            <person name="Strausberg R.L."/>
            <person name="Brenner S."/>
        </authorList>
    </citation>
    <scope>NUCLEOTIDE SEQUENCE [LARGE SCALE GENOMIC DNA]</scope>
</reference>
<dbReference type="InterPro" id="IPR042834">
    <property type="entry name" value="Armc12"/>
</dbReference>
<dbReference type="GeneTree" id="ENSGT00940000165477"/>
<sequence>QVNKLSSAVTSQLPCLRFLTKMSLSRQHQPLLKQALPSLFHLLQTGTSSIKFQVLQVLINLSANFELTCDLLNVQIPSSFLFLFNYFQRPDVLNDLLLFVSNLNETRRGTAYRSVKREYSQDSVYVLLFGSNSQFSSRLIYLMAFPDDRIKIQAARIVTSLG</sequence>
<dbReference type="InParanoid" id="A0A4W3IT38"/>
<reference evidence="2" key="5">
    <citation type="submission" date="2025-09" db="UniProtKB">
        <authorList>
            <consortium name="Ensembl"/>
        </authorList>
    </citation>
    <scope>IDENTIFICATION</scope>
</reference>
<evidence type="ECO:0000313" key="2">
    <source>
        <dbReference type="Ensembl" id="ENSCMIP00000029478.1"/>
    </source>
</evidence>
<name>A0A4W3IT38_CALMI</name>
<organism evidence="2 3">
    <name type="scientific">Callorhinchus milii</name>
    <name type="common">Ghost shark</name>
    <dbReference type="NCBI Taxonomy" id="7868"/>
    <lineage>
        <taxon>Eukaryota</taxon>
        <taxon>Metazoa</taxon>
        <taxon>Chordata</taxon>
        <taxon>Craniata</taxon>
        <taxon>Vertebrata</taxon>
        <taxon>Chondrichthyes</taxon>
        <taxon>Holocephali</taxon>
        <taxon>Chimaeriformes</taxon>
        <taxon>Callorhinchidae</taxon>
        <taxon>Callorhinchus</taxon>
    </lineage>
</organism>
<protein>
    <recommendedName>
        <fullName evidence="1">Armadillo repeat-containing domain-containing protein</fullName>
    </recommendedName>
</protein>
<dbReference type="InterPro" id="IPR006911">
    <property type="entry name" value="ARM-rpt_dom"/>
</dbReference>
<dbReference type="Pfam" id="PF04826">
    <property type="entry name" value="Arm_2"/>
    <property type="match status" value="1"/>
</dbReference>
<dbReference type="InterPro" id="IPR016024">
    <property type="entry name" value="ARM-type_fold"/>
</dbReference>